<comment type="similarity">
    <text evidence="1">Belongs to the 'phage' integrase family.</text>
</comment>
<evidence type="ECO:0000256" key="2">
    <source>
        <dbReference type="ARBA" id="ARBA00023125"/>
    </source>
</evidence>
<dbReference type="PANTHER" id="PTHR30349:SF41">
    <property type="entry name" value="INTEGRASE_RECOMBINASE PROTEIN MJ0367-RELATED"/>
    <property type="match status" value="1"/>
</dbReference>
<evidence type="ECO:0000256" key="3">
    <source>
        <dbReference type="ARBA" id="ARBA00023172"/>
    </source>
</evidence>
<dbReference type="Proteomes" id="UP000627166">
    <property type="component" value="Unassembled WGS sequence"/>
</dbReference>
<dbReference type="Pfam" id="PF00589">
    <property type="entry name" value="Phage_integrase"/>
    <property type="match status" value="1"/>
</dbReference>
<dbReference type="PANTHER" id="PTHR30349">
    <property type="entry name" value="PHAGE INTEGRASE-RELATED"/>
    <property type="match status" value="1"/>
</dbReference>
<keyword evidence="3" id="KW-0233">DNA recombination</keyword>
<proteinExistence type="inferred from homology"/>
<dbReference type="InterPro" id="IPR002104">
    <property type="entry name" value="Integrase_catalytic"/>
</dbReference>
<dbReference type="InterPro" id="IPR050090">
    <property type="entry name" value="Tyrosine_recombinase_XerCD"/>
</dbReference>
<evidence type="ECO:0000313" key="5">
    <source>
        <dbReference type="EMBL" id="MBD8047030.1"/>
    </source>
</evidence>
<dbReference type="RefSeq" id="WP_207727706.1">
    <property type="nucleotide sequence ID" value="NZ_JACSQB010000060.1"/>
</dbReference>
<dbReference type="SUPFAM" id="SSF56349">
    <property type="entry name" value="DNA breaking-rejoining enzymes"/>
    <property type="match status" value="1"/>
</dbReference>
<dbReference type="InterPro" id="IPR013762">
    <property type="entry name" value="Integrase-like_cat_sf"/>
</dbReference>
<dbReference type="InterPro" id="IPR011010">
    <property type="entry name" value="DNA_brk_join_enz"/>
</dbReference>
<dbReference type="Gene3D" id="1.10.443.10">
    <property type="entry name" value="Intergrase catalytic core"/>
    <property type="match status" value="1"/>
</dbReference>
<organism evidence="5 6">
    <name type="scientific">Clostridium faecium</name>
    <dbReference type="NCBI Taxonomy" id="2762223"/>
    <lineage>
        <taxon>Bacteria</taxon>
        <taxon>Bacillati</taxon>
        <taxon>Bacillota</taxon>
        <taxon>Clostridia</taxon>
        <taxon>Eubacteriales</taxon>
        <taxon>Clostridiaceae</taxon>
        <taxon>Clostridium</taxon>
    </lineage>
</organism>
<sequence>IRYRDTINKFVNPLKKAEVKDSTIKAHLTAMKQFVKAMRRDRIFDDSVDYNDLLINVLNVTTLKTNDVKHHETLSVNELEELQNWFKNKHYLSDDEKIGEKYAKLSSFLFATAIRVSATFNVTWDDFTVTDSPYGGKWAILRALDKGHKLNEKPLALDYYEELKELFYDGNPYDKVFKDLNKRTFTKYLKDFSELIGKNITPHSFRRGAATTLYSETHDLLLVRDFCDHESVKVTQEYIDQVQDPNRSGSACFTTHYDFSQIDELSKEDLLKFIHSSRELEVKAFNYSQYKDE</sequence>
<evidence type="ECO:0000256" key="1">
    <source>
        <dbReference type="ARBA" id="ARBA00008857"/>
    </source>
</evidence>
<evidence type="ECO:0000313" key="6">
    <source>
        <dbReference type="Proteomes" id="UP000627166"/>
    </source>
</evidence>
<feature type="non-terminal residue" evidence="5">
    <location>
        <position position="1"/>
    </location>
</feature>
<dbReference type="CDD" id="cd00397">
    <property type="entry name" value="DNA_BRE_C"/>
    <property type="match status" value="1"/>
</dbReference>
<keyword evidence="2" id="KW-0238">DNA-binding</keyword>
<accession>A0ABR8YS29</accession>
<feature type="domain" description="Tyr recombinase" evidence="4">
    <location>
        <begin position="69"/>
        <end position="253"/>
    </location>
</feature>
<keyword evidence="6" id="KW-1185">Reference proteome</keyword>
<name>A0ABR8YS29_9CLOT</name>
<gene>
    <name evidence="5" type="ORF">H9637_08260</name>
</gene>
<comment type="caution">
    <text evidence="5">The sequence shown here is derived from an EMBL/GenBank/DDBJ whole genome shotgun (WGS) entry which is preliminary data.</text>
</comment>
<reference evidence="5 6" key="1">
    <citation type="submission" date="2020-08" db="EMBL/GenBank/DDBJ databases">
        <title>A Genomic Blueprint of the Chicken Gut Microbiome.</title>
        <authorList>
            <person name="Gilroy R."/>
            <person name="Ravi A."/>
            <person name="Getino M."/>
            <person name="Pursley I."/>
            <person name="Horton D.L."/>
            <person name="Alikhan N.-F."/>
            <person name="Baker D."/>
            <person name="Gharbi K."/>
            <person name="Hall N."/>
            <person name="Watson M."/>
            <person name="Adriaenssens E.M."/>
            <person name="Foster-Nyarko E."/>
            <person name="Jarju S."/>
            <person name="Secka A."/>
            <person name="Antonio M."/>
            <person name="Oren A."/>
            <person name="Chaudhuri R."/>
            <person name="La Ragione R.M."/>
            <person name="Hildebrand F."/>
            <person name="Pallen M.J."/>
        </authorList>
    </citation>
    <scope>NUCLEOTIDE SEQUENCE [LARGE SCALE GENOMIC DNA]</scope>
    <source>
        <strain evidence="5 6">N37</strain>
    </source>
</reference>
<dbReference type="EMBL" id="JACSQB010000060">
    <property type="protein sequence ID" value="MBD8047030.1"/>
    <property type="molecule type" value="Genomic_DNA"/>
</dbReference>
<dbReference type="PROSITE" id="PS51898">
    <property type="entry name" value="TYR_RECOMBINASE"/>
    <property type="match status" value="1"/>
</dbReference>
<protein>
    <submittedName>
        <fullName evidence="5">Site-specific integrase</fullName>
    </submittedName>
</protein>
<evidence type="ECO:0000259" key="4">
    <source>
        <dbReference type="PROSITE" id="PS51898"/>
    </source>
</evidence>